<comment type="caution">
    <text evidence="6">The sequence shown here is derived from an EMBL/GenBank/DDBJ whole genome shotgun (WGS) entry which is preliminary data.</text>
</comment>
<keyword evidence="7" id="KW-1185">Reference proteome</keyword>
<dbReference type="AlphaFoldDB" id="A0AAW2ZN37"/>
<evidence type="ECO:0000256" key="1">
    <source>
        <dbReference type="ARBA" id="ARBA00008361"/>
    </source>
</evidence>
<dbReference type="SUPFAM" id="SSF53335">
    <property type="entry name" value="S-adenosyl-L-methionine-dependent methyltransferases"/>
    <property type="match status" value="1"/>
</dbReference>
<dbReference type="EMBL" id="JAOPGA020001733">
    <property type="protein sequence ID" value="KAL0490880.1"/>
    <property type="molecule type" value="Genomic_DNA"/>
</dbReference>
<proteinExistence type="inferred from homology"/>
<dbReference type="EMBL" id="JAOPGA020001669">
    <property type="protein sequence ID" value="KAL0490338.1"/>
    <property type="molecule type" value="Genomic_DNA"/>
</dbReference>
<dbReference type="Gene3D" id="3.40.50.150">
    <property type="entry name" value="Vaccinia Virus protein VP39"/>
    <property type="match status" value="1"/>
</dbReference>
<keyword evidence="2 6" id="KW-0489">Methyltransferase</keyword>
<evidence type="ECO:0000313" key="7">
    <source>
        <dbReference type="Proteomes" id="UP001431209"/>
    </source>
</evidence>
<evidence type="ECO:0000313" key="6">
    <source>
        <dbReference type="EMBL" id="KAL0490880.1"/>
    </source>
</evidence>
<dbReference type="Proteomes" id="UP001431209">
    <property type="component" value="Unassembled WGS sequence"/>
</dbReference>
<dbReference type="GO" id="GO:0008757">
    <property type="term" value="F:S-adenosylmethionine-dependent methyltransferase activity"/>
    <property type="evidence" value="ECO:0007669"/>
    <property type="project" value="InterPro"/>
</dbReference>
<evidence type="ECO:0000313" key="5">
    <source>
        <dbReference type="EMBL" id="KAL0490338.1"/>
    </source>
</evidence>
<comment type="similarity">
    <text evidence="1">Belongs to the methyltransferase superfamily.</text>
</comment>
<accession>A0AAW2ZN37</accession>
<dbReference type="InterPro" id="IPR029063">
    <property type="entry name" value="SAM-dependent_MTases_sf"/>
</dbReference>
<dbReference type="InterPro" id="IPR051052">
    <property type="entry name" value="Diverse_substrate_MTase"/>
</dbReference>
<dbReference type="Pfam" id="PF08241">
    <property type="entry name" value="Methyltransf_11"/>
    <property type="match status" value="1"/>
</dbReference>
<dbReference type="GO" id="GO:0032259">
    <property type="term" value="P:methylation"/>
    <property type="evidence" value="ECO:0007669"/>
    <property type="project" value="UniProtKB-KW"/>
</dbReference>
<evidence type="ECO:0000259" key="4">
    <source>
        <dbReference type="Pfam" id="PF08241"/>
    </source>
</evidence>
<evidence type="ECO:0000256" key="3">
    <source>
        <dbReference type="ARBA" id="ARBA00022679"/>
    </source>
</evidence>
<sequence>MNATLKRYGRFSNLYAENEQCHSYALNRPAYSKALFKEVLSFHNEVADNQNLTAVDVACGSGQATIGLVDDFDKVIGIDPSLHQLSNARSHHKIEYINALAESTPLQDDSADVVTVAQALHWFEFEDFFKETKRILKPNGTLAVWCYNLGEFENKDAQNALVELYSVGLCGYWSTRRTYIDDCYTNVQFPFADKRDLVVQHPLTITIRNYIDFLATWASVQNHNRQNPDETLLEDFEDTLKEIFNADDVETFQVKMKWPMHLHLMRNDK</sequence>
<dbReference type="InterPro" id="IPR013216">
    <property type="entry name" value="Methyltransf_11"/>
</dbReference>
<gene>
    <name evidence="6" type="ORF">AKO1_002589</name>
    <name evidence="5" type="ORF">AKO1_006521</name>
</gene>
<reference evidence="6 7" key="1">
    <citation type="submission" date="2024-03" db="EMBL/GenBank/DDBJ databases">
        <title>The Acrasis kona genome and developmental transcriptomes reveal deep origins of eukaryotic multicellular pathways.</title>
        <authorList>
            <person name="Sheikh S."/>
            <person name="Fu C.-J."/>
            <person name="Brown M.W."/>
            <person name="Baldauf S.L."/>
        </authorList>
    </citation>
    <scope>NUCLEOTIDE SEQUENCE [LARGE SCALE GENOMIC DNA]</scope>
    <source>
        <strain evidence="6 7">ATCC MYA-3509</strain>
    </source>
</reference>
<keyword evidence="3" id="KW-0808">Transferase</keyword>
<organism evidence="6 7">
    <name type="scientific">Acrasis kona</name>
    <dbReference type="NCBI Taxonomy" id="1008807"/>
    <lineage>
        <taxon>Eukaryota</taxon>
        <taxon>Discoba</taxon>
        <taxon>Heterolobosea</taxon>
        <taxon>Tetramitia</taxon>
        <taxon>Eutetramitia</taxon>
        <taxon>Acrasidae</taxon>
        <taxon>Acrasis</taxon>
    </lineage>
</organism>
<evidence type="ECO:0000256" key="2">
    <source>
        <dbReference type="ARBA" id="ARBA00022603"/>
    </source>
</evidence>
<dbReference type="PANTHER" id="PTHR44942:SF4">
    <property type="entry name" value="METHYLTRANSFERASE TYPE 11 DOMAIN-CONTAINING PROTEIN"/>
    <property type="match status" value="1"/>
</dbReference>
<feature type="domain" description="Methyltransferase type 11" evidence="4">
    <location>
        <begin position="55"/>
        <end position="143"/>
    </location>
</feature>
<name>A0AAW2ZN37_9EUKA</name>
<dbReference type="PANTHER" id="PTHR44942">
    <property type="entry name" value="METHYLTRANSF_11 DOMAIN-CONTAINING PROTEIN"/>
    <property type="match status" value="1"/>
</dbReference>
<protein>
    <submittedName>
        <fullName evidence="6">SAM-dependent methyltransferase</fullName>
    </submittedName>
</protein>
<dbReference type="CDD" id="cd02440">
    <property type="entry name" value="AdoMet_MTases"/>
    <property type="match status" value="1"/>
</dbReference>